<comment type="caution">
    <text evidence="13">The sequence shown here is derived from an EMBL/GenBank/DDBJ whole genome shotgun (WGS) entry which is preliminary data.</text>
</comment>
<evidence type="ECO:0000313" key="13">
    <source>
        <dbReference type="EMBL" id="KXV47901.1"/>
    </source>
</evidence>
<dbReference type="PROSITE" id="PS50283">
    <property type="entry name" value="NA_SOLUT_SYMP_3"/>
    <property type="match status" value="1"/>
</dbReference>
<keyword evidence="6 12" id="KW-1133">Transmembrane helix</keyword>
<feature type="transmembrane region" description="Helical" evidence="12">
    <location>
        <begin position="150"/>
        <end position="172"/>
    </location>
</feature>
<dbReference type="EMBL" id="LHZR01000107">
    <property type="protein sequence ID" value="KXV47901.1"/>
    <property type="molecule type" value="Genomic_DNA"/>
</dbReference>
<evidence type="ECO:0000256" key="12">
    <source>
        <dbReference type="SAM" id="Phobius"/>
    </source>
</evidence>
<feature type="transmembrane region" description="Helical" evidence="12">
    <location>
        <begin position="442"/>
        <end position="462"/>
    </location>
</feature>
<feature type="transmembrane region" description="Helical" evidence="12">
    <location>
        <begin position="468"/>
        <end position="490"/>
    </location>
</feature>
<dbReference type="PANTHER" id="PTHR42985:SF47">
    <property type="entry name" value="INTEGRAL MEMBRANE TRANSPORT PROTEIN"/>
    <property type="match status" value="1"/>
</dbReference>
<dbReference type="RefSeq" id="WP_062108331.1">
    <property type="nucleotide sequence ID" value="NZ_LHZR01000107.1"/>
</dbReference>
<dbReference type="GO" id="GO:0015293">
    <property type="term" value="F:symporter activity"/>
    <property type="evidence" value="ECO:0007669"/>
    <property type="project" value="TreeGrafter"/>
</dbReference>
<evidence type="ECO:0000256" key="5">
    <source>
        <dbReference type="ARBA" id="ARBA00022692"/>
    </source>
</evidence>
<evidence type="ECO:0000256" key="7">
    <source>
        <dbReference type="ARBA" id="ARBA00023053"/>
    </source>
</evidence>
<reference evidence="13 14" key="1">
    <citation type="submission" date="2015-06" db="EMBL/GenBank/DDBJ databases">
        <title>Improved classification and identification of acetic acid bacteria using matrix-assisted laser desorption/ionization time-of-flight mass spectrometry; Gluconobacter nephelii and Gluconobacter uchimurae are later heterotypic synonyms of Gluconobacter japonicus and Gluconobacter oxydans, respectively.</title>
        <authorList>
            <person name="Li L."/>
            <person name="Cleenwerck I."/>
            <person name="De Vuyst L."/>
            <person name="Vandamme P."/>
        </authorList>
    </citation>
    <scope>NUCLEOTIDE SEQUENCE [LARGE SCALE GENOMIC DNA]</scope>
    <source>
        <strain evidence="13 14">LMG 1768</strain>
    </source>
</reference>
<feature type="transmembrane region" description="Helical" evidence="12">
    <location>
        <begin position="6"/>
        <end position="23"/>
    </location>
</feature>
<keyword evidence="7" id="KW-0915">Sodium</keyword>
<keyword evidence="10" id="KW-0739">Sodium transport</keyword>
<dbReference type="Gene3D" id="1.20.1730.10">
    <property type="entry name" value="Sodium/glucose cotransporter"/>
    <property type="match status" value="1"/>
</dbReference>
<proteinExistence type="inferred from homology"/>
<dbReference type="InterPro" id="IPR001734">
    <property type="entry name" value="Na/solute_symporter"/>
</dbReference>
<dbReference type="GO" id="GO:0006814">
    <property type="term" value="P:sodium ion transport"/>
    <property type="evidence" value="ECO:0007669"/>
    <property type="project" value="UniProtKB-KW"/>
</dbReference>
<keyword evidence="5 12" id="KW-0812">Transmembrane</keyword>
<evidence type="ECO:0000256" key="1">
    <source>
        <dbReference type="ARBA" id="ARBA00004651"/>
    </source>
</evidence>
<dbReference type="CDD" id="cd11493">
    <property type="entry name" value="SLC5sbd_NIS-like_u1"/>
    <property type="match status" value="1"/>
</dbReference>
<evidence type="ECO:0000256" key="3">
    <source>
        <dbReference type="ARBA" id="ARBA00022448"/>
    </source>
</evidence>
<evidence type="ECO:0000256" key="9">
    <source>
        <dbReference type="ARBA" id="ARBA00023136"/>
    </source>
</evidence>
<dbReference type="InterPro" id="IPR038377">
    <property type="entry name" value="Na/Glc_symporter_sf"/>
</dbReference>
<feature type="transmembrane region" description="Helical" evidence="12">
    <location>
        <begin position="43"/>
        <end position="65"/>
    </location>
</feature>
<feature type="transmembrane region" description="Helical" evidence="12">
    <location>
        <begin position="184"/>
        <end position="204"/>
    </location>
</feature>
<accession>A0A149TII9</accession>
<evidence type="ECO:0000256" key="6">
    <source>
        <dbReference type="ARBA" id="ARBA00022989"/>
    </source>
</evidence>
<evidence type="ECO:0000256" key="2">
    <source>
        <dbReference type="ARBA" id="ARBA00006434"/>
    </source>
</evidence>
<feature type="transmembrane region" description="Helical" evidence="12">
    <location>
        <begin position="382"/>
        <end position="403"/>
    </location>
</feature>
<gene>
    <name evidence="13" type="ORF">AD945_09360</name>
</gene>
<feature type="transmembrane region" description="Helical" evidence="12">
    <location>
        <begin position="316"/>
        <end position="337"/>
    </location>
</feature>
<keyword evidence="3" id="KW-0813">Transport</keyword>
<evidence type="ECO:0000256" key="4">
    <source>
        <dbReference type="ARBA" id="ARBA00022475"/>
    </source>
</evidence>
<name>A0A149TII9_9PROT</name>
<dbReference type="Proteomes" id="UP000075636">
    <property type="component" value="Unassembled WGS sequence"/>
</dbReference>
<sequence length="507" mass="54230">MRFADIAVICAYFVLLPLVAITVSRRGKTSGDFLSASHDLPWWAICLSLVATETSTLTFISIPGIGYTTGMVFLGLAGGYLIGRLIVAIWFLPLYAQGQIRSAYQYLGERFGPGLQCAASGAFLVTRLLAEGVRLSAGLLPLTWMLEHNGISINHLAVLGLIMAFTLAYTVLGGLRAVVWSDTIQLCIYLFGAAACAGLLMHGLPPDGWTQAWAAGKMAPFHALHVSTLLSDPFTPLAALVGGAILSVASHGSDQLMVQRLLAARTLRDARYALVGSAFVVAFLFGLLSLVGVQLWITHHGQSLTELGLHSPDELFPSYIVSGLPAGLGGLLLAGVLSATMGSLSSTLNAMAGASLTDFGPLPERLLKRWGRFCGFRESPLFAPRLTTLLWSIALVLVALWFAQGEQSAVILGLTIAGWSYGPTLGAFLFGMLYPDARPRDALTGFLISLAAMAAIMKFLQYSGYHIAFPWLVPLGIAGMLMAARFSMLLTGARRENRQSAYDARKD</sequence>
<dbReference type="PATRIC" id="fig|318683.6.peg.670"/>
<evidence type="ECO:0000313" key="14">
    <source>
        <dbReference type="Proteomes" id="UP000075636"/>
    </source>
</evidence>
<keyword evidence="8" id="KW-0406">Ion transport</keyword>
<dbReference type="AlphaFoldDB" id="A0A149TII9"/>
<comment type="subcellular location">
    <subcellularLocation>
        <location evidence="1">Cell membrane</location>
        <topology evidence="1">Multi-pass membrane protein</topology>
    </subcellularLocation>
</comment>
<feature type="transmembrane region" description="Helical" evidence="12">
    <location>
        <begin position="272"/>
        <end position="296"/>
    </location>
</feature>
<dbReference type="OrthoDB" id="9789704at2"/>
<evidence type="ECO:0000256" key="11">
    <source>
        <dbReference type="RuleBase" id="RU362091"/>
    </source>
</evidence>
<keyword evidence="9 12" id="KW-0472">Membrane</keyword>
<feature type="transmembrane region" description="Helical" evidence="12">
    <location>
        <begin position="71"/>
        <end position="92"/>
    </location>
</feature>
<protein>
    <recommendedName>
        <fullName evidence="15">Sodium:proline symporter</fullName>
    </recommendedName>
</protein>
<dbReference type="PANTHER" id="PTHR42985">
    <property type="entry name" value="SODIUM-COUPLED MONOCARBOXYLATE TRANSPORTER"/>
    <property type="match status" value="1"/>
</dbReference>
<dbReference type="GO" id="GO:0005886">
    <property type="term" value="C:plasma membrane"/>
    <property type="evidence" value="ECO:0007669"/>
    <property type="project" value="UniProtKB-SubCell"/>
</dbReference>
<organism evidence="13 14">
    <name type="scientific">Gluconobacter albidus</name>
    <dbReference type="NCBI Taxonomy" id="318683"/>
    <lineage>
        <taxon>Bacteria</taxon>
        <taxon>Pseudomonadati</taxon>
        <taxon>Pseudomonadota</taxon>
        <taxon>Alphaproteobacteria</taxon>
        <taxon>Acetobacterales</taxon>
        <taxon>Acetobacteraceae</taxon>
        <taxon>Gluconobacter</taxon>
    </lineage>
</organism>
<feature type="transmembrane region" description="Helical" evidence="12">
    <location>
        <begin position="234"/>
        <end position="252"/>
    </location>
</feature>
<evidence type="ECO:0000256" key="8">
    <source>
        <dbReference type="ARBA" id="ARBA00023065"/>
    </source>
</evidence>
<dbReference type="STRING" id="318683.A0U94_00215"/>
<dbReference type="InterPro" id="IPR051163">
    <property type="entry name" value="Sodium:Solute_Symporter_SSF"/>
</dbReference>
<evidence type="ECO:0008006" key="15">
    <source>
        <dbReference type="Google" id="ProtNLM"/>
    </source>
</evidence>
<evidence type="ECO:0000256" key="10">
    <source>
        <dbReference type="ARBA" id="ARBA00023201"/>
    </source>
</evidence>
<comment type="similarity">
    <text evidence="2 11">Belongs to the sodium:solute symporter (SSF) (TC 2.A.21) family.</text>
</comment>
<feature type="transmembrane region" description="Helical" evidence="12">
    <location>
        <begin position="409"/>
        <end position="430"/>
    </location>
</feature>
<keyword evidence="4" id="KW-1003">Cell membrane</keyword>
<dbReference type="Pfam" id="PF00474">
    <property type="entry name" value="SSF"/>
    <property type="match status" value="1"/>
</dbReference>